<dbReference type="InterPro" id="IPR022053">
    <property type="entry name" value="DUF3613"/>
</dbReference>
<evidence type="ECO:0000313" key="2">
    <source>
        <dbReference type="EMBL" id="NGY05292.1"/>
    </source>
</evidence>
<proteinExistence type="predicted"/>
<keyword evidence="3" id="KW-1185">Reference proteome</keyword>
<dbReference type="EMBL" id="JAAMOW010000005">
    <property type="protein sequence ID" value="NGY05292.1"/>
    <property type="molecule type" value="Genomic_DNA"/>
</dbReference>
<feature type="chain" id="PRO_5026781016" evidence="1">
    <location>
        <begin position="20"/>
        <end position="98"/>
    </location>
</feature>
<dbReference type="Pfam" id="PF12266">
    <property type="entry name" value="DUF3613"/>
    <property type="match status" value="1"/>
</dbReference>
<comment type="caution">
    <text evidence="2">The sequence shown here is derived from an EMBL/GenBank/DDBJ whole genome shotgun (WGS) entry which is preliminary data.</text>
</comment>
<reference evidence="2 3" key="1">
    <citation type="journal article" date="2014" name="Int. J. Syst. Evol. Microbiol.">
        <title>Solimonas terrae sp. nov., isolated from soil.</title>
        <authorList>
            <person name="Kim S.J."/>
            <person name="Moon J.Y."/>
            <person name="Weon H.Y."/>
            <person name="Ahn J.H."/>
            <person name="Chen W.M."/>
            <person name="Kwon S.W."/>
        </authorList>
    </citation>
    <scope>NUCLEOTIDE SEQUENCE [LARGE SCALE GENOMIC DNA]</scope>
    <source>
        <strain evidence="2 3">KIS83-12</strain>
    </source>
</reference>
<feature type="signal peptide" evidence="1">
    <location>
        <begin position="1"/>
        <end position="19"/>
    </location>
</feature>
<evidence type="ECO:0000256" key="1">
    <source>
        <dbReference type="SAM" id="SignalP"/>
    </source>
</evidence>
<dbReference type="AlphaFoldDB" id="A0A6M2BRM5"/>
<dbReference type="Proteomes" id="UP000472676">
    <property type="component" value="Unassembled WGS sequence"/>
</dbReference>
<keyword evidence="1" id="KW-0732">Signal</keyword>
<organism evidence="2 3">
    <name type="scientific">Solimonas terrae</name>
    <dbReference type="NCBI Taxonomy" id="1396819"/>
    <lineage>
        <taxon>Bacteria</taxon>
        <taxon>Pseudomonadati</taxon>
        <taxon>Pseudomonadota</taxon>
        <taxon>Gammaproteobacteria</taxon>
        <taxon>Nevskiales</taxon>
        <taxon>Nevskiaceae</taxon>
        <taxon>Solimonas</taxon>
    </lineage>
</organism>
<evidence type="ECO:0000313" key="3">
    <source>
        <dbReference type="Proteomes" id="UP000472676"/>
    </source>
</evidence>
<protein>
    <submittedName>
        <fullName evidence="2">DUF3613 domain-containing protein</fullName>
    </submittedName>
</protein>
<dbReference type="RefSeq" id="WP_166256441.1">
    <property type="nucleotide sequence ID" value="NZ_JAAMOW010000005.1"/>
</dbReference>
<gene>
    <name evidence="2" type="ORF">G7Y85_10965</name>
</gene>
<sequence length="98" mass="10271">MKKLVVVVACLLASSPLLALAQAQGAADPLPLLGGDTRAWLDLQTSPAAQAADVRPVPGEVAEQVYQRYINSFKYPIPETFKRDSFVQNGGSGSGGGQ</sequence>
<name>A0A6M2BRM5_9GAMM</name>
<accession>A0A6M2BRM5</accession>